<comment type="caution">
    <text evidence="2">The sequence shown here is derived from an EMBL/GenBank/DDBJ whole genome shotgun (WGS) entry which is preliminary data.</text>
</comment>
<proteinExistence type="predicted"/>
<feature type="transmembrane region" description="Helical" evidence="1">
    <location>
        <begin position="24"/>
        <end position="45"/>
    </location>
</feature>
<organism evidence="2 3">
    <name type="scientific">Mycolicibacterium fallax</name>
    <name type="common">Mycobacterium fallax</name>
    <dbReference type="NCBI Taxonomy" id="1793"/>
    <lineage>
        <taxon>Bacteria</taxon>
        <taxon>Bacillati</taxon>
        <taxon>Actinomycetota</taxon>
        <taxon>Actinomycetes</taxon>
        <taxon>Mycobacteriales</taxon>
        <taxon>Mycobacteriaceae</taxon>
        <taxon>Mycolicibacterium</taxon>
    </lineage>
</organism>
<protein>
    <recommendedName>
        <fullName evidence="4">Transmembrane protein</fullName>
    </recommendedName>
</protein>
<dbReference type="EMBL" id="LQOJ01000031">
    <property type="protein sequence ID" value="ORV04292.1"/>
    <property type="molecule type" value="Genomic_DNA"/>
</dbReference>
<dbReference type="Proteomes" id="UP000193484">
    <property type="component" value="Unassembled WGS sequence"/>
</dbReference>
<dbReference type="OrthoDB" id="4563543at2"/>
<gene>
    <name evidence="2" type="ORF">AWC04_09085</name>
</gene>
<reference evidence="2 3" key="1">
    <citation type="submission" date="2016-01" db="EMBL/GenBank/DDBJ databases">
        <title>The new phylogeny of the genus Mycobacterium.</title>
        <authorList>
            <person name="Tarcisio F."/>
            <person name="Conor M."/>
            <person name="Antonella G."/>
            <person name="Elisabetta G."/>
            <person name="Giulia F.S."/>
            <person name="Sara T."/>
            <person name="Anna F."/>
            <person name="Clotilde B."/>
            <person name="Roberto B."/>
            <person name="Veronica D.S."/>
            <person name="Fabio R."/>
            <person name="Monica P."/>
            <person name="Olivier J."/>
            <person name="Enrico T."/>
            <person name="Nicola S."/>
        </authorList>
    </citation>
    <scope>NUCLEOTIDE SEQUENCE [LARGE SCALE GENOMIC DNA]</scope>
    <source>
        <strain evidence="2 3">DSM 44179</strain>
    </source>
</reference>
<dbReference type="AlphaFoldDB" id="A0A1X1RFF3"/>
<sequence length="129" mass="13945">MPDKPEPSTGDNLGRIDDDVRASFRFAVIATAAAGLVLLITSFWLRGCGPMTDVSTAACGRPERISLAVLSPLVLFGTACYAFVKTIRVWRVRRTWWGWQGVGWFLLTLMVLVLTTFLPALAGSGLSAG</sequence>
<feature type="transmembrane region" description="Helical" evidence="1">
    <location>
        <begin position="65"/>
        <end position="84"/>
    </location>
</feature>
<evidence type="ECO:0000256" key="1">
    <source>
        <dbReference type="SAM" id="Phobius"/>
    </source>
</evidence>
<name>A0A1X1RFF3_MYCFA</name>
<keyword evidence="1" id="KW-0472">Membrane</keyword>
<keyword evidence="1" id="KW-1133">Transmembrane helix</keyword>
<keyword evidence="3" id="KW-1185">Reference proteome</keyword>
<accession>A0A1X1RFF3</accession>
<evidence type="ECO:0000313" key="3">
    <source>
        <dbReference type="Proteomes" id="UP000193484"/>
    </source>
</evidence>
<evidence type="ECO:0000313" key="2">
    <source>
        <dbReference type="EMBL" id="ORV04292.1"/>
    </source>
</evidence>
<dbReference type="RefSeq" id="WP_085095275.1">
    <property type="nucleotide sequence ID" value="NZ_AP022603.1"/>
</dbReference>
<dbReference type="STRING" id="1793.AWC04_09085"/>
<evidence type="ECO:0008006" key="4">
    <source>
        <dbReference type="Google" id="ProtNLM"/>
    </source>
</evidence>
<feature type="transmembrane region" description="Helical" evidence="1">
    <location>
        <begin position="96"/>
        <end position="122"/>
    </location>
</feature>
<keyword evidence="1" id="KW-0812">Transmembrane</keyword>